<keyword evidence="5 6" id="KW-0472">Membrane</keyword>
<name>A0ABT8R757_9BACT</name>
<keyword evidence="2" id="KW-1003">Cell membrane</keyword>
<feature type="transmembrane region" description="Helical" evidence="6">
    <location>
        <begin position="512"/>
        <end position="531"/>
    </location>
</feature>
<dbReference type="InterPro" id="IPR050250">
    <property type="entry name" value="Macrolide_Exporter_MacB"/>
</dbReference>
<gene>
    <name evidence="9" type="ORF">Q0590_16745</name>
</gene>
<dbReference type="InterPro" id="IPR003838">
    <property type="entry name" value="ABC3_permease_C"/>
</dbReference>
<dbReference type="InterPro" id="IPR047699">
    <property type="entry name" value="Permease_put_prefix"/>
</dbReference>
<dbReference type="NCBIfam" id="NF038404">
    <property type="entry name" value="perm_prefix_2"/>
    <property type="match status" value="1"/>
</dbReference>
<evidence type="ECO:0000256" key="3">
    <source>
        <dbReference type="ARBA" id="ARBA00022692"/>
    </source>
</evidence>
<feature type="transmembrane region" description="Helical" evidence="6">
    <location>
        <begin position="365"/>
        <end position="385"/>
    </location>
</feature>
<feature type="domain" description="ABC3 transporter permease C-terminal" evidence="7">
    <location>
        <begin position="371"/>
        <end position="487"/>
    </location>
</feature>
<evidence type="ECO:0000259" key="8">
    <source>
        <dbReference type="Pfam" id="PF12704"/>
    </source>
</evidence>
<dbReference type="Proteomes" id="UP001168528">
    <property type="component" value="Unassembled WGS sequence"/>
</dbReference>
<evidence type="ECO:0000256" key="5">
    <source>
        <dbReference type="ARBA" id="ARBA00023136"/>
    </source>
</evidence>
<keyword evidence="3 6" id="KW-0812">Transmembrane</keyword>
<evidence type="ECO:0000256" key="4">
    <source>
        <dbReference type="ARBA" id="ARBA00022989"/>
    </source>
</evidence>
<dbReference type="PANTHER" id="PTHR30572:SF18">
    <property type="entry name" value="ABC-TYPE MACROLIDE FAMILY EXPORT SYSTEM PERMEASE COMPONENT 2"/>
    <property type="match status" value="1"/>
</dbReference>
<protein>
    <submittedName>
        <fullName evidence="9">ABC transporter permease</fullName>
    </submittedName>
</protein>
<evidence type="ECO:0000259" key="7">
    <source>
        <dbReference type="Pfam" id="PF02687"/>
    </source>
</evidence>
<evidence type="ECO:0000256" key="2">
    <source>
        <dbReference type="ARBA" id="ARBA00022475"/>
    </source>
</evidence>
<feature type="transmembrane region" description="Helical" evidence="6">
    <location>
        <begin position="816"/>
        <end position="835"/>
    </location>
</feature>
<feature type="transmembrane region" description="Helical" evidence="6">
    <location>
        <begin position="764"/>
        <end position="788"/>
    </location>
</feature>
<reference evidence="9" key="1">
    <citation type="submission" date="2023-07" db="EMBL/GenBank/DDBJ databases">
        <title>The genome sequence of Rhodocytophaga aerolata KACC 12507.</title>
        <authorList>
            <person name="Zhang X."/>
        </authorList>
    </citation>
    <scope>NUCLEOTIDE SEQUENCE</scope>
    <source>
        <strain evidence="9">KACC 12507</strain>
    </source>
</reference>
<evidence type="ECO:0000256" key="1">
    <source>
        <dbReference type="ARBA" id="ARBA00004651"/>
    </source>
</evidence>
<dbReference type="RefSeq" id="WP_302038727.1">
    <property type="nucleotide sequence ID" value="NZ_JAUKPO010000009.1"/>
</dbReference>
<dbReference type="Pfam" id="PF12704">
    <property type="entry name" value="MacB_PCD"/>
    <property type="match status" value="1"/>
</dbReference>
<proteinExistence type="predicted"/>
<sequence length="887" mass="100405">MSKDSKGHLPPPWIDKFLQWRLPEEQFEEVQGDLHELYGQWVEEMGEGKARGRYLWTALTFLRPLPKAKKSLYPTYSDYSQANFFDMIRNYFKIAYRNLIRHKSFSFLNILGLTLGLTACLLIALFVQDERSFDKFVPAGDRIYRVYYQVDNNEGTSVIATTPPVFPTILQQNFAEVESTLRVLNHSGKELFEVGDREAYEERGIFADSTFFDFFPLSFTFGSSLKALDGPTSIVLSQPMAQKYFGNENPVGKQILMDKQPFQVAGVFASNPKFHLQVNYILPMSATGLSAEQLQSWSTYSHNNYIKLKEGTNVATLETQFRQYTQPYLKDEVSTFLPVFQPLHDIHLYSASFKYDMAVRGNITYVNALTIIALFILLIACFNFVNLATAKSLQRAKEVGVRKTVGATRKQLMVQYISETVLLAFISMILSACFSYLFLPSLNRFAEKQISFDLFTNPLMPPVLLLLALTVGILAGFYPALVLSGYQPVRVLKGNVVGETNLGKTPWLRHSLVVVQFSLSVLLIISAIVVITQVNYLHNKNLGFTKEQILFFPMRGDNMFNNYETFKNELLKSSTVSSVSIGYGFPGDMFGDGLMTAPVEGVEKKLKATQLMIDHDYIPTLGLQLVAGRNFSKEMSTDKDAAYIINETAAKELGYAVASQAIGQTLLWNTWRKPDLVKRGKVIGVVKDFHFKSLYDKMEPAVLQIYPEAYWKVAVKLKTAHMATALPHVQAVWNKFSPDYPIEYRFLDESFEQMYKAEDKLKSLLWIFTCITVFVACLGLFGLAAYAAERRKKEIGIRKVLGASVESLVLLLSKEFVKLVAVALLLATPLAWYAMDNWLQDFAYRIDLDWWIFALAGVLALLIALLTVSFQSIKAALMNPVKSLRSE</sequence>
<feature type="transmembrane region" description="Helical" evidence="6">
    <location>
        <begin position="850"/>
        <end position="870"/>
    </location>
</feature>
<comment type="subcellular location">
    <subcellularLocation>
        <location evidence="1">Cell membrane</location>
        <topology evidence="1">Multi-pass membrane protein</topology>
    </subcellularLocation>
</comment>
<feature type="domain" description="ABC3 transporter permease C-terminal" evidence="7">
    <location>
        <begin position="766"/>
        <end position="880"/>
    </location>
</feature>
<organism evidence="9 10">
    <name type="scientific">Rhodocytophaga aerolata</name>
    <dbReference type="NCBI Taxonomy" id="455078"/>
    <lineage>
        <taxon>Bacteria</taxon>
        <taxon>Pseudomonadati</taxon>
        <taxon>Bacteroidota</taxon>
        <taxon>Cytophagia</taxon>
        <taxon>Cytophagales</taxon>
        <taxon>Rhodocytophagaceae</taxon>
        <taxon>Rhodocytophaga</taxon>
    </lineage>
</organism>
<dbReference type="Pfam" id="PF02687">
    <property type="entry name" value="FtsX"/>
    <property type="match status" value="2"/>
</dbReference>
<keyword evidence="10" id="KW-1185">Reference proteome</keyword>
<feature type="transmembrane region" description="Helical" evidence="6">
    <location>
        <begin position="420"/>
        <end position="439"/>
    </location>
</feature>
<evidence type="ECO:0000313" key="9">
    <source>
        <dbReference type="EMBL" id="MDO1447922.1"/>
    </source>
</evidence>
<comment type="caution">
    <text evidence="9">The sequence shown here is derived from an EMBL/GenBank/DDBJ whole genome shotgun (WGS) entry which is preliminary data.</text>
</comment>
<feature type="domain" description="MacB-like periplasmic core" evidence="8">
    <location>
        <begin position="106"/>
        <end position="323"/>
    </location>
</feature>
<feature type="transmembrane region" description="Helical" evidence="6">
    <location>
        <begin position="107"/>
        <end position="127"/>
    </location>
</feature>
<keyword evidence="4 6" id="KW-1133">Transmembrane helix</keyword>
<dbReference type="EMBL" id="JAUKPO010000009">
    <property type="protein sequence ID" value="MDO1447922.1"/>
    <property type="molecule type" value="Genomic_DNA"/>
</dbReference>
<accession>A0ABT8R757</accession>
<evidence type="ECO:0000256" key="6">
    <source>
        <dbReference type="SAM" id="Phobius"/>
    </source>
</evidence>
<feature type="transmembrane region" description="Helical" evidence="6">
    <location>
        <begin position="459"/>
        <end position="483"/>
    </location>
</feature>
<dbReference type="PANTHER" id="PTHR30572">
    <property type="entry name" value="MEMBRANE COMPONENT OF TRANSPORTER-RELATED"/>
    <property type="match status" value="1"/>
</dbReference>
<dbReference type="InterPro" id="IPR025857">
    <property type="entry name" value="MacB_PCD"/>
</dbReference>
<evidence type="ECO:0000313" key="10">
    <source>
        <dbReference type="Proteomes" id="UP001168528"/>
    </source>
</evidence>